<dbReference type="Pfam" id="PF14196">
    <property type="entry name" value="ATC_hydrolase"/>
    <property type="match status" value="1"/>
</dbReference>
<name>A0A1M6QDL1_9FIRM</name>
<dbReference type="OrthoDB" id="1858124at2"/>
<proteinExistence type="predicted"/>
<protein>
    <submittedName>
        <fullName evidence="1">L-2-amino-thiazoline-4-carboxylic acid hydrolase</fullName>
    </submittedName>
</protein>
<dbReference type="Proteomes" id="UP000183997">
    <property type="component" value="Unassembled WGS sequence"/>
</dbReference>
<reference evidence="2" key="1">
    <citation type="submission" date="2016-11" db="EMBL/GenBank/DDBJ databases">
        <authorList>
            <person name="Varghese N."/>
            <person name="Submissions S."/>
        </authorList>
    </citation>
    <scope>NUCLEOTIDE SEQUENCE [LARGE SCALE GENOMIC DNA]</scope>
    <source>
        <strain evidence="2">DSM 10349</strain>
    </source>
</reference>
<dbReference type="GO" id="GO:0016787">
    <property type="term" value="F:hydrolase activity"/>
    <property type="evidence" value="ECO:0007669"/>
    <property type="project" value="UniProtKB-KW"/>
</dbReference>
<sequence>MKKDLEPVTMYHMFAKLFAHLAKEVSDTFGDAGKEAVRRAVKNFGEERGRDIARRAKAKGATNDLANYLTTYDMERSDHFEFTDTYGEDQIEQLFTRCVFANQWKEDQMEEYGYLYCEMIDPAIARGYNENLECIQEKHCFKDGVCAFCFRMKK</sequence>
<dbReference type="RefSeq" id="WP_072911355.1">
    <property type="nucleotide sequence ID" value="NZ_FRAR01000008.1"/>
</dbReference>
<dbReference type="AlphaFoldDB" id="A0A1M6QDL1"/>
<evidence type="ECO:0000313" key="1">
    <source>
        <dbReference type="EMBL" id="SHK18153.1"/>
    </source>
</evidence>
<dbReference type="InterPro" id="IPR026002">
    <property type="entry name" value="ATC_hydrolase-like"/>
</dbReference>
<evidence type="ECO:0000313" key="2">
    <source>
        <dbReference type="Proteomes" id="UP000183997"/>
    </source>
</evidence>
<organism evidence="1 2">
    <name type="scientific">Desulforamulus aeronauticus DSM 10349</name>
    <dbReference type="NCBI Taxonomy" id="1121421"/>
    <lineage>
        <taxon>Bacteria</taxon>
        <taxon>Bacillati</taxon>
        <taxon>Bacillota</taxon>
        <taxon>Clostridia</taxon>
        <taxon>Eubacteriales</taxon>
        <taxon>Peptococcaceae</taxon>
        <taxon>Desulforamulus</taxon>
    </lineage>
</organism>
<dbReference type="EMBL" id="FRAR01000008">
    <property type="protein sequence ID" value="SHK18153.1"/>
    <property type="molecule type" value="Genomic_DNA"/>
</dbReference>
<dbReference type="STRING" id="1121421.SAMN02745123_00976"/>
<accession>A0A1M6QDL1</accession>
<keyword evidence="1" id="KW-0378">Hydrolase</keyword>
<gene>
    <name evidence="1" type="ORF">SAMN02745123_00976</name>
</gene>
<keyword evidence="2" id="KW-1185">Reference proteome</keyword>